<evidence type="ECO:0000313" key="2">
    <source>
        <dbReference type="Proteomes" id="UP000799755"/>
    </source>
</evidence>
<accession>A0ACB6QRD7</accession>
<dbReference type="EMBL" id="MU003514">
    <property type="protein sequence ID" value="KAF2468665.1"/>
    <property type="molecule type" value="Genomic_DNA"/>
</dbReference>
<reference evidence="1" key="1">
    <citation type="journal article" date="2020" name="Stud. Mycol.">
        <title>101 Dothideomycetes genomes: a test case for predicting lifestyles and emergence of pathogens.</title>
        <authorList>
            <person name="Haridas S."/>
            <person name="Albert R."/>
            <person name="Binder M."/>
            <person name="Bloem J."/>
            <person name="Labutti K."/>
            <person name="Salamov A."/>
            <person name="Andreopoulos B."/>
            <person name="Baker S."/>
            <person name="Barry K."/>
            <person name="Bills G."/>
            <person name="Bluhm B."/>
            <person name="Cannon C."/>
            <person name="Castanera R."/>
            <person name="Culley D."/>
            <person name="Daum C."/>
            <person name="Ezra D."/>
            <person name="Gonzalez J."/>
            <person name="Henrissat B."/>
            <person name="Kuo A."/>
            <person name="Liang C."/>
            <person name="Lipzen A."/>
            <person name="Lutzoni F."/>
            <person name="Magnuson J."/>
            <person name="Mondo S."/>
            <person name="Nolan M."/>
            <person name="Ohm R."/>
            <person name="Pangilinan J."/>
            <person name="Park H.-J."/>
            <person name="Ramirez L."/>
            <person name="Alfaro M."/>
            <person name="Sun H."/>
            <person name="Tritt A."/>
            <person name="Yoshinaga Y."/>
            <person name="Zwiers L.-H."/>
            <person name="Turgeon B."/>
            <person name="Goodwin S."/>
            <person name="Spatafora J."/>
            <person name="Crous P."/>
            <person name="Grigoriev I."/>
        </authorList>
    </citation>
    <scope>NUCLEOTIDE SEQUENCE</scope>
    <source>
        <strain evidence="1">ATCC 200398</strain>
    </source>
</reference>
<proteinExistence type="predicted"/>
<gene>
    <name evidence="1" type="ORF">BDR25DRAFT_343980</name>
</gene>
<keyword evidence="2" id="KW-1185">Reference proteome</keyword>
<name>A0ACB6QRD7_9PLEO</name>
<comment type="caution">
    <text evidence="1">The sequence shown here is derived from an EMBL/GenBank/DDBJ whole genome shotgun (WGS) entry which is preliminary data.</text>
</comment>
<sequence length="627" mass="70789">MSLIDTVGATTLLRECNKRKARDFIESLGLINTNPGRASARFDDPKVVQLNKRVIAAVDAVFDKIGKTRADRQAHLTNEEVLDDWIKELCAVFGPELWGRSNRNHLLTAGLCELYPKDLYFDVEEDRKAIELYLRCWIVKRGSRRVGSERGKIREVQNNQTAGSFEKAKKPLAGKIVDVSDSDSSSSSSFETSGSGSRSTTARGKMAESFYRAPPARMYPTPQPQPIRTQPTEELSVRATANSSCARDAADDLMNDDLYAPPSQETSSEDEETFSSRARLNKRKRRDSVHRTPRGKLPKVHIARKAGVGIDVSDISDLYSVPRSPSAVFTADPFPTTFDRRRIRAFNEVETFPSRESTIQEQDADNQINDTINQIWKDVEAAETSNPSPPFICHGLPASLLPSCSVTDSVIPSDTQYDVIPVRIDLTGTDTSIDTAINEPRSATLAPNKTILPAFTVTEENKLRRELFKLLLSRFSDLNQFKSELDHKEPEDRLNMLLNQFWFNDLECLRMTEDDRFVDLQMAFQSWMDMRTKLHDFQISSEYLGKPGDEWQAYLRSLTSTEQRSRACIALMDLRDSLGDGNTIVKDTFNKNMMTIFDLLTKIPDCNGVEAFCGLADYNRKLLAWFP</sequence>
<protein>
    <submittedName>
        <fullName evidence="1">Uncharacterized protein</fullName>
    </submittedName>
</protein>
<organism evidence="1 2">
    <name type="scientific">Lindgomyces ingoldianus</name>
    <dbReference type="NCBI Taxonomy" id="673940"/>
    <lineage>
        <taxon>Eukaryota</taxon>
        <taxon>Fungi</taxon>
        <taxon>Dikarya</taxon>
        <taxon>Ascomycota</taxon>
        <taxon>Pezizomycotina</taxon>
        <taxon>Dothideomycetes</taxon>
        <taxon>Pleosporomycetidae</taxon>
        <taxon>Pleosporales</taxon>
        <taxon>Lindgomycetaceae</taxon>
        <taxon>Lindgomyces</taxon>
    </lineage>
</organism>
<evidence type="ECO:0000313" key="1">
    <source>
        <dbReference type="EMBL" id="KAF2468665.1"/>
    </source>
</evidence>
<dbReference type="Proteomes" id="UP000799755">
    <property type="component" value="Unassembled WGS sequence"/>
</dbReference>